<accession>A0A7K3WEU8</accession>
<keyword evidence="9" id="KW-0573">Peptidoglycan synthesis</keyword>
<evidence type="ECO:0000313" key="17">
    <source>
        <dbReference type="EMBL" id="NEL54932.1"/>
    </source>
</evidence>
<keyword evidence="7" id="KW-0378">Hydrolase</keyword>
<evidence type="ECO:0000256" key="5">
    <source>
        <dbReference type="ARBA" id="ARBA00022676"/>
    </source>
</evidence>
<evidence type="ECO:0000256" key="10">
    <source>
        <dbReference type="ARBA" id="ARBA00023268"/>
    </source>
</evidence>
<evidence type="ECO:0000256" key="4">
    <source>
        <dbReference type="ARBA" id="ARBA00022670"/>
    </source>
</evidence>
<feature type="compositionally biased region" description="Low complexity" evidence="14">
    <location>
        <begin position="692"/>
        <end position="713"/>
    </location>
</feature>
<feature type="domain" description="Penicillin-binding protein transpeptidase" evidence="15">
    <location>
        <begin position="359"/>
        <end position="661"/>
    </location>
</feature>
<dbReference type="InterPro" id="IPR050396">
    <property type="entry name" value="Glycosyltr_51/Transpeptidase"/>
</dbReference>
<dbReference type="GO" id="GO:0030288">
    <property type="term" value="C:outer membrane-bounded periplasmic space"/>
    <property type="evidence" value="ECO:0007669"/>
    <property type="project" value="TreeGrafter"/>
</dbReference>
<dbReference type="Pfam" id="PF00912">
    <property type="entry name" value="Transgly"/>
    <property type="match status" value="1"/>
</dbReference>
<keyword evidence="11" id="KW-0961">Cell wall biogenesis/degradation</keyword>
<dbReference type="GO" id="GO:0009252">
    <property type="term" value="P:peptidoglycan biosynthetic process"/>
    <property type="evidence" value="ECO:0007669"/>
    <property type="project" value="UniProtKB-KW"/>
</dbReference>
<dbReference type="PANTHER" id="PTHR32282:SF33">
    <property type="entry name" value="PEPTIDOGLYCAN GLYCOSYLTRANSFERASE"/>
    <property type="match status" value="1"/>
</dbReference>
<dbReference type="GO" id="GO:0008658">
    <property type="term" value="F:penicillin binding"/>
    <property type="evidence" value="ECO:0007669"/>
    <property type="project" value="InterPro"/>
</dbReference>
<evidence type="ECO:0000259" key="16">
    <source>
        <dbReference type="Pfam" id="PF00912"/>
    </source>
</evidence>
<keyword evidence="6" id="KW-0808">Transferase</keyword>
<dbReference type="FunFam" id="1.10.3810.10:FF:000001">
    <property type="entry name" value="Penicillin-binding protein 1A"/>
    <property type="match status" value="1"/>
</dbReference>
<dbReference type="GO" id="GO:0071555">
    <property type="term" value="P:cell wall organization"/>
    <property type="evidence" value="ECO:0007669"/>
    <property type="project" value="UniProtKB-KW"/>
</dbReference>
<evidence type="ECO:0000256" key="6">
    <source>
        <dbReference type="ARBA" id="ARBA00022679"/>
    </source>
</evidence>
<dbReference type="SUPFAM" id="SSF56601">
    <property type="entry name" value="beta-lactamase/transpeptidase-like"/>
    <property type="match status" value="1"/>
</dbReference>
<dbReference type="InterPro" id="IPR023346">
    <property type="entry name" value="Lysozyme-like_dom_sf"/>
</dbReference>
<dbReference type="AlphaFoldDB" id="A0A7K3WEU8"/>
<gene>
    <name evidence="17" type="ORF">G1H19_13055</name>
</gene>
<comment type="similarity">
    <text evidence="1">In the C-terminal section; belongs to the transpeptidase family.</text>
</comment>
<name>A0A7K3WEU8_9ACTN</name>
<proteinExistence type="inferred from homology"/>
<dbReference type="InterPro" id="IPR001460">
    <property type="entry name" value="PCN-bd_Tpept"/>
</dbReference>
<dbReference type="RefSeq" id="WP_162392941.1">
    <property type="nucleotide sequence ID" value="NZ_JAABOZ010000003.1"/>
</dbReference>
<keyword evidence="8" id="KW-0133">Cell shape</keyword>
<dbReference type="EMBL" id="JAAGWK010000018">
    <property type="protein sequence ID" value="NEL54932.1"/>
    <property type="molecule type" value="Genomic_DNA"/>
</dbReference>
<protein>
    <submittedName>
        <fullName evidence="17">Penicillin-binding protein</fullName>
    </submittedName>
</protein>
<comment type="caution">
    <text evidence="17">The sequence shown here is derived from an EMBL/GenBank/DDBJ whole genome shotgun (WGS) entry which is preliminary data.</text>
</comment>
<evidence type="ECO:0000256" key="8">
    <source>
        <dbReference type="ARBA" id="ARBA00022960"/>
    </source>
</evidence>
<dbReference type="PANTHER" id="PTHR32282">
    <property type="entry name" value="BINDING PROTEIN TRANSPEPTIDASE, PUTATIVE-RELATED"/>
    <property type="match status" value="1"/>
</dbReference>
<comment type="catalytic activity">
    <reaction evidence="12">
        <text>Preferential cleavage: (Ac)2-L-Lys-D-Ala-|-D-Ala. Also transpeptidation of peptidyl-alanyl moieties that are N-acyl substituents of D-alanine.</text>
        <dbReference type="EC" id="3.4.16.4"/>
    </reaction>
</comment>
<evidence type="ECO:0000256" key="13">
    <source>
        <dbReference type="ARBA" id="ARBA00049902"/>
    </source>
</evidence>
<evidence type="ECO:0000256" key="12">
    <source>
        <dbReference type="ARBA" id="ARBA00034000"/>
    </source>
</evidence>
<dbReference type="GO" id="GO:0006508">
    <property type="term" value="P:proteolysis"/>
    <property type="evidence" value="ECO:0007669"/>
    <property type="project" value="UniProtKB-KW"/>
</dbReference>
<keyword evidence="10" id="KW-0511">Multifunctional enzyme</keyword>
<evidence type="ECO:0000256" key="11">
    <source>
        <dbReference type="ARBA" id="ARBA00023316"/>
    </source>
</evidence>
<feature type="domain" description="Glycosyl transferase family 51" evidence="16">
    <location>
        <begin position="72"/>
        <end position="262"/>
    </location>
</feature>
<evidence type="ECO:0000259" key="15">
    <source>
        <dbReference type="Pfam" id="PF00905"/>
    </source>
</evidence>
<evidence type="ECO:0000256" key="2">
    <source>
        <dbReference type="ARBA" id="ARBA00007739"/>
    </source>
</evidence>
<dbReference type="InterPro" id="IPR012338">
    <property type="entry name" value="Beta-lactam/transpept-like"/>
</dbReference>
<comment type="catalytic activity">
    <reaction evidence="13">
        <text>[GlcNAc-(1-&gt;4)-Mur2Ac(oyl-L-Ala-gamma-D-Glu-L-Lys-D-Ala-D-Ala)](n)-di-trans,octa-cis-undecaprenyl diphosphate + beta-D-GlcNAc-(1-&gt;4)-Mur2Ac(oyl-L-Ala-gamma-D-Glu-L-Lys-D-Ala-D-Ala)-di-trans,octa-cis-undecaprenyl diphosphate = [GlcNAc-(1-&gt;4)-Mur2Ac(oyl-L-Ala-gamma-D-Glu-L-Lys-D-Ala-D-Ala)](n+1)-di-trans,octa-cis-undecaprenyl diphosphate + di-trans,octa-cis-undecaprenyl diphosphate + H(+)</text>
        <dbReference type="Rhea" id="RHEA:23708"/>
        <dbReference type="Rhea" id="RHEA-COMP:9602"/>
        <dbReference type="Rhea" id="RHEA-COMP:9603"/>
        <dbReference type="ChEBI" id="CHEBI:15378"/>
        <dbReference type="ChEBI" id="CHEBI:58405"/>
        <dbReference type="ChEBI" id="CHEBI:60033"/>
        <dbReference type="ChEBI" id="CHEBI:78435"/>
        <dbReference type="EC" id="2.4.99.28"/>
    </reaction>
</comment>
<dbReference type="GO" id="GO:0008955">
    <property type="term" value="F:peptidoglycan glycosyltransferase activity"/>
    <property type="evidence" value="ECO:0007669"/>
    <property type="project" value="UniProtKB-EC"/>
</dbReference>
<keyword evidence="18" id="KW-1185">Reference proteome</keyword>
<dbReference type="Pfam" id="PF00905">
    <property type="entry name" value="Transpeptidase"/>
    <property type="match status" value="1"/>
</dbReference>
<keyword evidence="4" id="KW-0645">Protease</keyword>
<evidence type="ECO:0000256" key="3">
    <source>
        <dbReference type="ARBA" id="ARBA00022645"/>
    </source>
</evidence>
<dbReference type="InterPro" id="IPR036950">
    <property type="entry name" value="PBP_transglycosylase"/>
</dbReference>
<evidence type="ECO:0000256" key="9">
    <source>
        <dbReference type="ARBA" id="ARBA00022984"/>
    </source>
</evidence>
<evidence type="ECO:0000313" key="18">
    <source>
        <dbReference type="Proteomes" id="UP000470470"/>
    </source>
</evidence>
<dbReference type="InterPro" id="IPR001264">
    <property type="entry name" value="Glyco_trans_51"/>
</dbReference>
<evidence type="ECO:0000256" key="7">
    <source>
        <dbReference type="ARBA" id="ARBA00022801"/>
    </source>
</evidence>
<dbReference type="SUPFAM" id="SSF53955">
    <property type="entry name" value="Lysozyme-like"/>
    <property type="match status" value="1"/>
</dbReference>
<dbReference type="GO" id="GO:0009002">
    <property type="term" value="F:serine-type D-Ala-D-Ala carboxypeptidase activity"/>
    <property type="evidence" value="ECO:0007669"/>
    <property type="project" value="UniProtKB-EC"/>
</dbReference>
<organism evidence="17 18">
    <name type="scientific">Goekera deserti</name>
    <dbReference type="NCBI Taxonomy" id="2497753"/>
    <lineage>
        <taxon>Bacteria</taxon>
        <taxon>Bacillati</taxon>
        <taxon>Actinomycetota</taxon>
        <taxon>Actinomycetes</taxon>
        <taxon>Geodermatophilales</taxon>
        <taxon>Geodermatophilaceae</taxon>
        <taxon>Goekera</taxon>
    </lineage>
</organism>
<dbReference type="Gene3D" id="3.40.710.10">
    <property type="entry name" value="DD-peptidase/beta-lactamase superfamily"/>
    <property type="match status" value="1"/>
</dbReference>
<feature type="region of interest" description="Disordered" evidence="14">
    <location>
        <begin position="674"/>
        <end position="713"/>
    </location>
</feature>
<dbReference type="Proteomes" id="UP000470470">
    <property type="component" value="Unassembled WGS sequence"/>
</dbReference>
<reference evidence="17 18" key="1">
    <citation type="submission" date="2020-02" db="EMBL/GenBank/DDBJ databases">
        <title>The whole genome sequence of CPCC 205119.</title>
        <authorList>
            <person name="Jiang Z."/>
        </authorList>
    </citation>
    <scope>NUCLEOTIDE SEQUENCE [LARGE SCALE GENOMIC DNA]</scope>
    <source>
        <strain evidence="17 18">CPCC 205119</strain>
    </source>
</reference>
<dbReference type="GO" id="GO:0008360">
    <property type="term" value="P:regulation of cell shape"/>
    <property type="evidence" value="ECO:0007669"/>
    <property type="project" value="UniProtKB-KW"/>
</dbReference>
<dbReference type="Gene3D" id="1.10.3810.10">
    <property type="entry name" value="Biosynthetic peptidoglycan transglycosylase-like"/>
    <property type="match status" value="1"/>
</dbReference>
<comment type="similarity">
    <text evidence="2">In the N-terminal section; belongs to the glycosyltransferase 51 family.</text>
</comment>
<evidence type="ECO:0000256" key="1">
    <source>
        <dbReference type="ARBA" id="ARBA00007090"/>
    </source>
</evidence>
<sequence length="713" mass="72970">MTPRRRRSRPAALALLAGSVVVAGALVAGLLLPVVGGSGLLVRDAASSTVELPPALTEPTPDAPTRVLAADGSLITEFYAKDRVPVTSDRIAPVMEQALVDIEDSRFYEHGGVDVRGTARALATDVAAGGVAEGGSTLTQQLVKQTLLQTATTDAGREAAVEQDGVAGISRKVEEARLAIEMEQHYSKDEILTRYLNTVYFGEGAYGIQAAAQRFFSVDAADLDLAQASVLAGLVQSPTDDDPITHPDQAATRRNEVLQRMHDLGHISDQDLASTTAAPVTVVEGAAPPRGCTAASTAPFFCDYEQSYLLGTLGMTQDQLDTGGYTVQTTLQPDLQASTDRGLTANIPMGSRFVGALDVVQPGTGHVLAMSVNRRFGCTGDGCTSVDYGVVPQAGAGSTYKAFTAAAALSRGFGAHYTITAPQPYTSTVFKGYDAKGHYGPYVVHNDDAGYAPTYDMTSALVASTNTYFVALEDALGSIDGPLETSVAMGMHYDDAVTQHPVATLEADQSGSFTLGAEATSPLDLADAYATIAASGTQCDPTPVTAVLDGSGRPAVGADGTPLATGDTCHPGALSPSVADTLANMLTGVVGPGGTGRKAAVPGRQVAGKTGTTQGNKTAAFAGITPDYSVGVMYFDPDPANPHAVGGVGGGVPAQVFHDAMARVIEAGPVHDFPPADPAVETGTKGHGPGYQAPAPAAPAAPAAQQPASTPSD</sequence>
<evidence type="ECO:0000256" key="14">
    <source>
        <dbReference type="SAM" id="MobiDB-lite"/>
    </source>
</evidence>
<keyword evidence="5" id="KW-0328">Glycosyltransferase</keyword>
<keyword evidence="3" id="KW-0121">Carboxypeptidase</keyword>